<gene>
    <name evidence="4" type="primary">echA</name>
    <name evidence="4" type="ORF">FRACA_20106</name>
</gene>
<evidence type="ECO:0000313" key="5">
    <source>
        <dbReference type="Proteomes" id="UP000234331"/>
    </source>
</evidence>
<keyword evidence="5" id="KW-1185">Reference proteome</keyword>
<reference evidence="4 5" key="1">
    <citation type="submission" date="2017-06" db="EMBL/GenBank/DDBJ databases">
        <authorList>
            <person name="Kim H.J."/>
            <person name="Triplett B.A."/>
        </authorList>
    </citation>
    <scope>NUCLEOTIDE SEQUENCE [LARGE SCALE GENOMIC DNA]</scope>
    <source>
        <strain evidence="4">FRACA_ARgP5</strain>
    </source>
</reference>
<accession>A0A2I2KPX8</accession>
<organism evidence="4 5">
    <name type="scientific">Frankia canadensis</name>
    <dbReference type="NCBI Taxonomy" id="1836972"/>
    <lineage>
        <taxon>Bacteria</taxon>
        <taxon>Bacillati</taxon>
        <taxon>Actinomycetota</taxon>
        <taxon>Actinomycetes</taxon>
        <taxon>Frankiales</taxon>
        <taxon>Frankiaceae</taxon>
        <taxon>Frankia</taxon>
    </lineage>
</organism>
<dbReference type="PROSITE" id="PS00166">
    <property type="entry name" value="ENOYL_COA_HYDRATASE"/>
    <property type="match status" value="1"/>
</dbReference>
<evidence type="ECO:0000256" key="3">
    <source>
        <dbReference type="RuleBase" id="RU003707"/>
    </source>
</evidence>
<dbReference type="Pfam" id="PF00378">
    <property type="entry name" value="ECH_1"/>
    <property type="match status" value="1"/>
</dbReference>
<evidence type="ECO:0000256" key="2">
    <source>
        <dbReference type="ARBA" id="ARBA00023239"/>
    </source>
</evidence>
<dbReference type="GO" id="GO:0004300">
    <property type="term" value="F:enoyl-CoA hydratase activity"/>
    <property type="evidence" value="ECO:0007669"/>
    <property type="project" value="UniProtKB-EC"/>
</dbReference>
<proteinExistence type="inferred from homology"/>
<dbReference type="AlphaFoldDB" id="A0A2I2KPX8"/>
<sequence length="293" mass="30570">MASTVNGTALPGEAAPREAAPSVAALALPEFETLAIEVLDGAIAVLRVNRPERMNSQTVTMFHEFGAAALALRDSGLRALVLTGAGTRAFCAGFDLDEIDVITRMGVREFLAFQETATGGIQAIRHLPFPVLAAVHGPATGGGLALALAADIRYAAPTAKFSAAFVRVGLSIGELGTSFNLVRLIGPGRAAEIGYTGRLVGAEEAARIGLANRVVPSESLLAETLATARLIAANSPGGVRLSKRAIQRNLEITSYAAALELENRGQALLTRTEDMPEALAAFKEKRPAVFTGR</sequence>
<dbReference type="PANTHER" id="PTHR11941:SF130">
    <property type="entry name" value="ENOYL-COA HYDRATASE ECHA12-RELATED"/>
    <property type="match status" value="1"/>
</dbReference>
<dbReference type="Proteomes" id="UP000234331">
    <property type="component" value="Unassembled WGS sequence"/>
</dbReference>
<dbReference type="PANTHER" id="PTHR11941">
    <property type="entry name" value="ENOYL-COA HYDRATASE-RELATED"/>
    <property type="match status" value="1"/>
</dbReference>
<dbReference type="CDD" id="cd06558">
    <property type="entry name" value="crotonase-like"/>
    <property type="match status" value="1"/>
</dbReference>
<dbReference type="InterPro" id="IPR018376">
    <property type="entry name" value="Enoyl-CoA_hyd/isom_CS"/>
</dbReference>
<dbReference type="Gene3D" id="1.10.12.10">
    <property type="entry name" value="Lyase 2-enoyl-coa Hydratase, Chain A, domain 2"/>
    <property type="match status" value="1"/>
</dbReference>
<evidence type="ECO:0000256" key="1">
    <source>
        <dbReference type="ARBA" id="ARBA00005254"/>
    </source>
</evidence>
<dbReference type="InterPro" id="IPR029045">
    <property type="entry name" value="ClpP/crotonase-like_dom_sf"/>
</dbReference>
<protein>
    <submittedName>
        <fullName evidence="4">Putative enoyl-CoA hydratase echA12</fullName>
        <ecNumber evidence="4">4.2.1.17</ecNumber>
    </submittedName>
</protein>
<dbReference type="Gene3D" id="3.90.226.10">
    <property type="entry name" value="2-enoyl-CoA Hydratase, Chain A, domain 1"/>
    <property type="match status" value="1"/>
</dbReference>
<evidence type="ECO:0000313" key="4">
    <source>
        <dbReference type="EMBL" id="SNQ47710.1"/>
    </source>
</evidence>
<comment type="similarity">
    <text evidence="1 3">Belongs to the enoyl-CoA hydratase/isomerase family.</text>
</comment>
<dbReference type="EC" id="4.2.1.17" evidence="4"/>
<name>A0A2I2KPX8_9ACTN</name>
<dbReference type="SUPFAM" id="SSF52096">
    <property type="entry name" value="ClpP/crotonase"/>
    <property type="match status" value="1"/>
</dbReference>
<dbReference type="GO" id="GO:0006635">
    <property type="term" value="P:fatty acid beta-oxidation"/>
    <property type="evidence" value="ECO:0007669"/>
    <property type="project" value="TreeGrafter"/>
</dbReference>
<dbReference type="InterPro" id="IPR001753">
    <property type="entry name" value="Enoyl-CoA_hydra/iso"/>
</dbReference>
<dbReference type="EMBL" id="FZMO01000112">
    <property type="protein sequence ID" value="SNQ47710.1"/>
    <property type="molecule type" value="Genomic_DNA"/>
</dbReference>
<dbReference type="InterPro" id="IPR014748">
    <property type="entry name" value="Enoyl-CoA_hydra_C"/>
</dbReference>
<keyword evidence="2 4" id="KW-0456">Lyase</keyword>